<dbReference type="RefSeq" id="WP_087640057.1">
    <property type="nucleotide sequence ID" value="NZ_CP147246.1"/>
</dbReference>
<sequence length="166" mass="18940">MKGIILIGFMGSGKTTVGKLLAEKTGMQHVDFDEQLVIELGMTIQEYFGLYGEKAFRDQETKLLKRYIDHEQIISTGGGIVLKPENRQLLKQLAPVVYLKTEPETFLSRLKEDQENVRPLIISKTAEEIQEIFEPRIPFYEESASLIIPTSDRTPESIVQEILEKI</sequence>
<gene>
    <name evidence="11" type="primary">aroK</name>
    <name evidence="13" type="ORF">A5889_000234</name>
    <name evidence="12" type="ORF">A5889_000924</name>
</gene>
<keyword evidence="14" id="KW-1185">Reference proteome</keyword>
<dbReference type="GO" id="GO:0005829">
    <property type="term" value="C:cytosol"/>
    <property type="evidence" value="ECO:0007669"/>
    <property type="project" value="TreeGrafter"/>
</dbReference>
<comment type="function">
    <text evidence="11">Catalyzes the specific phosphorylation of the 3-hydroxyl group of shikimic acid using ATP as a cosubstrate.</text>
</comment>
<comment type="catalytic activity">
    <reaction evidence="10 11">
        <text>shikimate + ATP = 3-phosphoshikimate + ADP + H(+)</text>
        <dbReference type="Rhea" id="RHEA:13121"/>
        <dbReference type="ChEBI" id="CHEBI:15378"/>
        <dbReference type="ChEBI" id="CHEBI:30616"/>
        <dbReference type="ChEBI" id="CHEBI:36208"/>
        <dbReference type="ChEBI" id="CHEBI:145989"/>
        <dbReference type="ChEBI" id="CHEBI:456216"/>
        <dbReference type="EC" id="2.7.1.71"/>
    </reaction>
</comment>
<feature type="binding site" evidence="11">
    <location>
        <begin position="11"/>
        <end position="16"/>
    </location>
    <ligand>
        <name>ATP</name>
        <dbReference type="ChEBI" id="CHEBI:30616"/>
    </ligand>
</feature>
<reference evidence="13" key="3">
    <citation type="submission" date="2024-03" db="EMBL/GenBank/DDBJ databases">
        <title>The Genome Sequence of Enterococcus sp. DIV0238c.</title>
        <authorList>
            <consortium name="The Broad Institute Genomics Platform"/>
            <consortium name="The Broad Institute Microbial Omics Core"/>
            <consortium name="The Broad Institute Genomic Center for Infectious Diseases"/>
            <person name="Earl A."/>
            <person name="Manson A."/>
            <person name="Gilmore M."/>
            <person name="Schwartman J."/>
            <person name="Shea T."/>
            <person name="Abouelleil A."/>
            <person name="Cao P."/>
            <person name="Chapman S."/>
            <person name="Cusick C."/>
            <person name="Young S."/>
            <person name="Neafsey D."/>
            <person name="Nusbaum C."/>
            <person name="Birren B."/>
        </authorList>
    </citation>
    <scope>NUCLEOTIDE SEQUENCE</scope>
    <source>
        <strain evidence="13">9D6_DIV0238</strain>
    </source>
</reference>
<keyword evidence="7 11" id="KW-0418">Kinase</keyword>
<keyword evidence="11" id="KW-0460">Magnesium</keyword>
<dbReference type="InterPro" id="IPR027417">
    <property type="entry name" value="P-loop_NTPase"/>
</dbReference>
<organism evidence="12">
    <name type="scientific">Candidatus Enterococcus dunnyi</name>
    <dbReference type="NCBI Taxonomy" id="1834192"/>
    <lineage>
        <taxon>Bacteria</taxon>
        <taxon>Bacillati</taxon>
        <taxon>Bacillota</taxon>
        <taxon>Bacilli</taxon>
        <taxon>Lactobacillales</taxon>
        <taxon>Enterococcaceae</taxon>
        <taxon>Enterococcus</taxon>
    </lineage>
</organism>
<proteinExistence type="inferred from homology"/>
<dbReference type="PANTHER" id="PTHR21087">
    <property type="entry name" value="SHIKIMATE KINASE"/>
    <property type="match status" value="1"/>
</dbReference>
<evidence type="ECO:0000256" key="5">
    <source>
        <dbReference type="ARBA" id="ARBA00022679"/>
    </source>
</evidence>
<dbReference type="Gene3D" id="3.40.50.300">
    <property type="entry name" value="P-loop containing nucleotide triphosphate hydrolases"/>
    <property type="match status" value="1"/>
</dbReference>
<keyword evidence="9 11" id="KW-0057">Aromatic amino acid biosynthesis</keyword>
<keyword evidence="5 11" id="KW-0808">Transferase</keyword>
<protein>
    <recommendedName>
        <fullName evidence="3 11">Shikimate kinase</fullName>
        <shortName evidence="11">SK</shortName>
        <ecNumber evidence="3 11">2.7.1.71</ecNumber>
    </recommendedName>
</protein>
<dbReference type="InterPro" id="IPR023000">
    <property type="entry name" value="Shikimate_kinase_CS"/>
</dbReference>
<keyword evidence="4 11" id="KW-0028">Amino-acid biosynthesis</keyword>
<dbReference type="EC" id="2.7.1.71" evidence="3 11"/>
<evidence type="ECO:0000256" key="9">
    <source>
        <dbReference type="ARBA" id="ARBA00023141"/>
    </source>
</evidence>
<dbReference type="HAMAP" id="MF_00109">
    <property type="entry name" value="Shikimate_kinase"/>
    <property type="match status" value="1"/>
</dbReference>
<keyword evidence="8 11" id="KW-0067">ATP-binding</keyword>
<dbReference type="PROSITE" id="PS01128">
    <property type="entry name" value="SHIKIMATE_KINASE"/>
    <property type="match status" value="1"/>
</dbReference>
<dbReference type="SUPFAM" id="SSF52540">
    <property type="entry name" value="P-loop containing nucleoside triphosphate hydrolases"/>
    <property type="match status" value="1"/>
</dbReference>
<reference evidence="12" key="1">
    <citation type="submission" date="2017-05" db="EMBL/GenBank/DDBJ databases">
        <title>The Genome Sequence of Enterococcus sp. 9D6_DIV0238.</title>
        <authorList>
            <consortium name="The Broad Institute Genomics Platform"/>
            <consortium name="The Broad Institute Genomic Center for Infectious Diseases"/>
            <person name="Earl A."/>
            <person name="Manson A."/>
            <person name="Schwartman J."/>
            <person name="Gilmore M."/>
            <person name="Abouelleil A."/>
            <person name="Cao P."/>
            <person name="Chapman S."/>
            <person name="Cusick C."/>
            <person name="Shea T."/>
            <person name="Young S."/>
            <person name="Neafsey D."/>
            <person name="Nusbaum C."/>
            <person name="Birren B."/>
        </authorList>
    </citation>
    <scope>NUCLEOTIDE SEQUENCE [LARGE SCALE GENOMIC DNA]</scope>
    <source>
        <strain evidence="12">9D6_DIV0238</strain>
    </source>
</reference>
<dbReference type="GO" id="GO:0009073">
    <property type="term" value="P:aromatic amino acid family biosynthetic process"/>
    <property type="evidence" value="ECO:0007669"/>
    <property type="project" value="UniProtKB-KW"/>
</dbReference>
<dbReference type="CDD" id="cd00464">
    <property type="entry name" value="SK"/>
    <property type="match status" value="1"/>
</dbReference>
<dbReference type="GO" id="GO:0005524">
    <property type="term" value="F:ATP binding"/>
    <property type="evidence" value="ECO:0007669"/>
    <property type="project" value="UniProtKB-UniRule"/>
</dbReference>
<feature type="binding site" evidence="11">
    <location>
        <position position="153"/>
    </location>
    <ligand>
        <name>ATP</name>
        <dbReference type="ChEBI" id="CHEBI:30616"/>
    </ligand>
</feature>
<feature type="binding site" evidence="11">
    <location>
        <position position="57"/>
    </location>
    <ligand>
        <name>substrate</name>
    </ligand>
</feature>
<keyword evidence="11" id="KW-0479">Metal-binding</keyword>
<feature type="binding site" evidence="11">
    <location>
        <position position="15"/>
    </location>
    <ligand>
        <name>Mg(2+)</name>
        <dbReference type="ChEBI" id="CHEBI:18420"/>
    </ligand>
</feature>
<comment type="similarity">
    <text evidence="2 11">Belongs to the shikimate kinase family.</text>
</comment>
<dbReference type="PANTHER" id="PTHR21087:SF16">
    <property type="entry name" value="SHIKIMATE KINASE 1, CHLOROPLASTIC"/>
    <property type="match status" value="1"/>
</dbReference>
<evidence type="ECO:0000256" key="1">
    <source>
        <dbReference type="ARBA" id="ARBA00004842"/>
    </source>
</evidence>
<dbReference type="InterPro" id="IPR031322">
    <property type="entry name" value="Shikimate/glucono_kinase"/>
</dbReference>
<feature type="binding site" evidence="11">
    <location>
        <position position="136"/>
    </location>
    <ligand>
        <name>substrate</name>
    </ligand>
</feature>
<evidence type="ECO:0000256" key="11">
    <source>
        <dbReference type="HAMAP-Rule" id="MF_00109"/>
    </source>
</evidence>
<evidence type="ECO:0000313" key="13">
    <source>
        <dbReference type="EMBL" id="WYJ92755.1"/>
    </source>
</evidence>
<dbReference type="UniPathway" id="UPA00053">
    <property type="reaction ID" value="UER00088"/>
</dbReference>
<dbReference type="InterPro" id="IPR000623">
    <property type="entry name" value="Shikimate_kinase/TSH1"/>
</dbReference>
<comment type="subunit">
    <text evidence="11">Monomer.</text>
</comment>
<feature type="binding site" evidence="11">
    <location>
        <position position="33"/>
    </location>
    <ligand>
        <name>substrate</name>
    </ligand>
</feature>
<name>A0A200JE22_9ENTE</name>
<accession>A0A200JE22</accession>
<evidence type="ECO:0000256" key="2">
    <source>
        <dbReference type="ARBA" id="ARBA00006997"/>
    </source>
</evidence>
<dbReference type="GO" id="GO:0008652">
    <property type="term" value="P:amino acid biosynthetic process"/>
    <property type="evidence" value="ECO:0007669"/>
    <property type="project" value="UniProtKB-KW"/>
</dbReference>
<evidence type="ECO:0000256" key="7">
    <source>
        <dbReference type="ARBA" id="ARBA00022777"/>
    </source>
</evidence>
<comment type="cofactor">
    <cofactor evidence="11">
        <name>Mg(2+)</name>
        <dbReference type="ChEBI" id="CHEBI:18420"/>
    </cofactor>
    <text evidence="11">Binds 1 Mg(2+) ion per subunit.</text>
</comment>
<dbReference type="GO" id="GO:0004765">
    <property type="term" value="F:shikimate kinase activity"/>
    <property type="evidence" value="ECO:0007669"/>
    <property type="project" value="UniProtKB-UniRule"/>
</dbReference>
<dbReference type="Pfam" id="PF01202">
    <property type="entry name" value="SKI"/>
    <property type="match status" value="1"/>
</dbReference>
<dbReference type="AlphaFoldDB" id="A0A200JE22"/>
<evidence type="ECO:0000313" key="14">
    <source>
        <dbReference type="Proteomes" id="UP000196151"/>
    </source>
</evidence>
<keyword evidence="11" id="KW-0963">Cytoplasm</keyword>
<evidence type="ECO:0000256" key="8">
    <source>
        <dbReference type="ARBA" id="ARBA00022840"/>
    </source>
</evidence>
<feature type="binding site" evidence="11">
    <location>
        <position position="78"/>
    </location>
    <ligand>
        <name>substrate</name>
    </ligand>
</feature>
<dbReference type="GO" id="GO:0009423">
    <property type="term" value="P:chorismate biosynthetic process"/>
    <property type="evidence" value="ECO:0007669"/>
    <property type="project" value="UniProtKB-UniRule"/>
</dbReference>
<dbReference type="GO" id="GO:0000287">
    <property type="term" value="F:magnesium ion binding"/>
    <property type="evidence" value="ECO:0007669"/>
    <property type="project" value="UniProtKB-UniRule"/>
</dbReference>
<feature type="binding site" evidence="11">
    <location>
        <position position="118"/>
    </location>
    <ligand>
        <name>ATP</name>
        <dbReference type="ChEBI" id="CHEBI:30616"/>
    </ligand>
</feature>
<dbReference type="Proteomes" id="UP000196151">
    <property type="component" value="Chromosome"/>
</dbReference>
<reference evidence="13" key="2">
    <citation type="submission" date="2017-05" db="EMBL/GenBank/DDBJ databases">
        <authorList>
            <consortium name="The Broad Institute Genomics Platform"/>
            <consortium name="The Broad Institute Genomic Center for Infectious Diseases"/>
            <person name="Earl A."/>
            <person name="Manson A."/>
            <person name="Schwartman J."/>
            <person name="Gilmore M."/>
            <person name="Abouelleil A."/>
            <person name="Cao P."/>
            <person name="Chapman S."/>
            <person name="Cusick C."/>
            <person name="Shea T."/>
            <person name="Young S."/>
            <person name="Neafsey D."/>
            <person name="Nusbaum C."/>
            <person name="Birren B."/>
        </authorList>
    </citation>
    <scope>NUCLEOTIDE SEQUENCE</scope>
    <source>
        <strain evidence="13">9D6_DIV0238</strain>
    </source>
</reference>
<comment type="pathway">
    <text evidence="1 11">Metabolic intermediate biosynthesis; chorismate biosynthesis; chorismate from D-erythrose 4-phosphate and phosphoenolpyruvate: step 5/7.</text>
</comment>
<evidence type="ECO:0000256" key="6">
    <source>
        <dbReference type="ARBA" id="ARBA00022741"/>
    </source>
</evidence>
<dbReference type="OrthoDB" id="9800332at2"/>
<dbReference type="EMBL" id="NIBQ01000001">
    <property type="protein sequence ID" value="OUZ35448.1"/>
    <property type="molecule type" value="Genomic_DNA"/>
</dbReference>
<comment type="subcellular location">
    <subcellularLocation>
        <location evidence="11">Cytoplasm</location>
    </subcellularLocation>
</comment>
<evidence type="ECO:0000313" key="12">
    <source>
        <dbReference type="EMBL" id="OUZ35448.1"/>
    </source>
</evidence>
<evidence type="ECO:0000256" key="3">
    <source>
        <dbReference type="ARBA" id="ARBA00012154"/>
    </source>
</evidence>
<evidence type="ECO:0000256" key="4">
    <source>
        <dbReference type="ARBA" id="ARBA00022605"/>
    </source>
</evidence>
<evidence type="ECO:0000256" key="10">
    <source>
        <dbReference type="ARBA" id="ARBA00048567"/>
    </source>
</evidence>
<dbReference type="EMBL" id="CP147246">
    <property type="protein sequence ID" value="WYJ92755.1"/>
    <property type="molecule type" value="Genomic_DNA"/>
</dbReference>
<keyword evidence="6 11" id="KW-0547">Nucleotide-binding</keyword>
<dbReference type="PRINTS" id="PR01100">
    <property type="entry name" value="SHIKIMTKNASE"/>
</dbReference>